<dbReference type="PANTHER" id="PTHR10416">
    <property type="entry name" value="DNA POLYMERASE DELTA SUBUNIT 2"/>
    <property type="match status" value="1"/>
</dbReference>
<dbReference type="GO" id="GO:0003677">
    <property type="term" value="F:DNA binding"/>
    <property type="evidence" value="ECO:0007669"/>
    <property type="project" value="InterPro"/>
</dbReference>
<dbReference type="Pfam" id="PF04042">
    <property type="entry name" value="DNA_pol_E_B"/>
    <property type="match status" value="1"/>
</dbReference>
<dbReference type="FunFam" id="2.40.50.430:FF:000002">
    <property type="entry name" value="DNA polymerase delta subunit"/>
    <property type="match status" value="1"/>
</dbReference>
<dbReference type="Gene3D" id="2.40.50.430">
    <property type="match status" value="1"/>
</dbReference>
<evidence type="ECO:0000313" key="13">
    <source>
        <dbReference type="Proteomes" id="UP000800235"/>
    </source>
</evidence>
<accession>A0A9P4TYG6</accession>
<evidence type="ECO:0000256" key="3">
    <source>
        <dbReference type="ARBA" id="ARBA00012417"/>
    </source>
</evidence>
<evidence type="ECO:0000256" key="2">
    <source>
        <dbReference type="ARBA" id="ARBA00006035"/>
    </source>
</evidence>
<evidence type="ECO:0000256" key="7">
    <source>
        <dbReference type="ARBA" id="ARBA00022932"/>
    </source>
</evidence>
<evidence type="ECO:0000256" key="4">
    <source>
        <dbReference type="ARBA" id="ARBA00022679"/>
    </source>
</evidence>
<feature type="domain" description="DNA polymerase delta subunit OB-fold" evidence="11">
    <location>
        <begin position="46"/>
        <end position="183"/>
    </location>
</feature>
<evidence type="ECO:0000259" key="10">
    <source>
        <dbReference type="Pfam" id="PF04042"/>
    </source>
</evidence>
<dbReference type="OrthoDB" id="3763at2759"/>
<evidence type="ECO:0000256" key="9">
    <source>
        <dbReference type="ARBA" id="ARBA00049244"/>
    </source>
</evidence>
<comment type="similarity">
    <text evidence="2">Belongs to the DNA polymerase delta/II small subunit family.</text>
</comment>
<dbReference type="Proteomes" id="UP000800235">
    <property type="component" value="Unassembled WGS sequence"/>
</dbReference>
<evidence type="ECO:0000256" key="1">
    <source>
        <dbReference type="ARBA" id="ARBA00004123"/>
    </source>
</evidence>
<dbReference type="EMBL" id="MU007043">
    <property type="protein sequence ID" value="KAF2429878.1"/>
    <property type="molecule type" value="Genomic_DNA"/>
</dbReference>
<keyword evidence="4" id="KW-0808">Transferase</keyword>
<protein>
    <recommendedName>
        <fullName evidence="3">DNA-directed DNA polymerase</fullName>
        <ecNumber evidence="3">2.7.7.7</ecNumber>
    </recommendedName>
</protein>
<reference evidence="12" key="1">
    <citation type="journal article" date="2020" name="Stud. Mycol.">
        <title>101 Dothideomycetes genomes: a test case for predicting lifestyles and emergence of pathogens.</title>
        <authorList>
            <person name="Haridas S."/>
            <person name="Albert R."/>
            <person name="Binder M."/>
            <person name="Bloem J."/>
            <person name="Labutti K."/>
            <person name="Salamov A."/>
            <person name="Andreopoulos B."/>
            <person name="Baker S."/>
            <person name="Barry K."/>
            <person name="Bills G."/>
            <person name="Bluhm B."/>
            <person name="Cannon C."/>
            <person name="Castanera R."/>
            <person name="Culley D."/>
            <person name="Daum C."/>
            <person name="Ezra D."/>
            <person name="Gonzalez J."/>
            <person name="Henrissat B."/>
            <person name="Kuo A."/>
            <person name="Liang C."/>
            <person name="Lipzen A."/>
            <person name="Lutzoni F."/>
            <person name="Magnuson J."/>
            <person name="Mondo S."/>
            <person name="Nolan M."/>
            <person name="Ohm R."/>
            <person name="Pangilinan J."/>
            <person name="Park H.-J."/>
            <person name="Ramirez L."/>
            <person name="Alfaro M."/>
            <person name="Sun H."/>
            <person name="Tritt A."/>
            <person name="Yoshinaga Y."/>
            <person name="Zwiers L.-H."/>
            <person name="Turgeon B."/>
            <person name="Goodwin S."/>
            <person name="Spatafora J."/>
            <person name="Crous P."/>
            <person name="Grigoriev I."/>
        </authorList>
    </citation>
    <scope>NUCLEOTIDE SEQUENCE</scope>
    <source>
        <strain evidence="12">CBS 130266</strain>
    </source>
</reference>
<comment type="subcellular location">
    <subcellularLocation>
        <location evidence="1">Nucleus</location>
    </subcellularLocation>
</comment>
<dbReference type="GO" id="GO:0006281">
    <property type="term" value="P:DNA repair"/>
    <property type="evidence" value="ECO:0007669"/>
    <property type="project" value="UniProtKB-ARBA"/>
</dbReference>
<feature type="domain" description="DNA polymerase alpha/delta/epsilon subunit B" evidence="10">
    <location>
        <begin position="220"/>
        <end position="448"/>
    </location>
</feature>
<keyword evidence="13" id="KW-1185">Reference proteome</keyword>
<dbReference type="CDD" id="cd07387">
    <property type="entry name" value="MPP_PolD2_C"/>
    <property type="match status" value="1"/>
</dbReference>
<dbReference type="InterPro" id="IPR040663">
    <property type="entry name" value="DNA_pol_D_N"/>
</dbReference>
<dbReference type="Gene3D" id="3.60.21.50">
    <property type="match status" value="1"/>
</dbReference>
<proteinExistence type="inferred from homology"/>
<dbReference type="InterPro" id="IPR024826">
    <property type="entry name" value="DNA_pol_delta/II_ssu"/>
</dbReference>
<dbReference type="GO" id="GO:0003887">
    <property type="term" value="F:DNA-directed DNA polymerase activity"/>
    <property type="evidence" value="ECO:0007669"/>
    <property type="project" value="UniProtKB-KW"/>
</dbReference>
<evidence type="ECO:0000256" key="6">
    <source>
        <dbReference type="ARBA" id="ARBA00022705"/>
    </source>
</evidence>
<evidence type="ECO:0000256" key="5">
    <source>
        <dbReference type="ARBA" id="ARBA00022695"/>
    </source>
</evidence>
<comment type="caution">
    <text evidence="12">The sequence shown here is derived from an EMBL/GenBank/DDBJ whole genome shotgun (WGS) entry which is preliminary data.</text>
</comment>
<name>A0A9P4TYG6_9PEZI</name>
<keyword evidence="5" id="KW-0548">Nucleotidyltransferase</keyword>
<gene>
    <name evidence="12" type="ORF">EJ08DRAFT_634702</name>
</gene>
<dbReference type="InterPro" id="IPR041863">
    <property type="entry name" value="PolD2_C"/>
</dbReference>
<dbReference type="PANTHER" id="PTHR10416:SF0">
    <property type="entry name" value="DNA POLYMERASE DELTA SUBUNIT 2"/>
    <property type="match status" value="1"/>
</dbReference>
<keyword evidence="8" id="KW-0539">Nucleus</keyword>
<keyword evidence="6" id="KW-0235">DNA replication</keyword>
<dbReference type="GO" id="GO:0043625">
    <property type="term" value="C:delta DNA polymerase complex"/>
    <property type="evidence" value="ECO:0007669"/>
    <property type="project" value="TreeGrafter"/>
</dbReference>
<dbReference type="AlphaFoldDB" id="A0A9P4TYG6"/>
<dbReference type="InterPro" id="IPR007185">
    <property type="entry name" value="DNA_pol_a/d/e_bsu"/>
</dbReference>
<dbReference type="Pfam" id="PF18018">
    <property type="entry name" value="DNA_pol_D_N"/>
    <property type="match status" value="1"/>
</dbReference>
<comment type="catalytic activity">
    <reaction evidence="9">
        <text>DNA(n) + a 2'-deoxyribonucleoside 5'-triphosphate = DNA(n+1) + diphosphate</text>
        <dbReference type="Rhea" id="RHEA:22508"/>
        <dbReference type="Rhea" id="RHEA-COMP:17339"/>
        <dbReference type="Rhea" id="RHEA-COMP:17340"/>
        <dbReference type="ChEBI" id="CHEBI:33019"/>
        <dbReference type="ChEBI" id="CHEBI:61560"/>
        <dbReference type="ChEBI" id="CHEBI:173112"/>
        <dbReference type="EC" id="2.7.7.7"/>
    </reaction>
</comment>
<sequence length="499" mass="55664">MAKSPNTLLQIPSEDAFPSSTRIPSIYNPLDTFALPKGDQKHYTQQFADLYFLRLALLKPDIEKIAEEAWKNFELGGERAAPVERVLDVRQGELCWMVGTVYMEMSLKPNVLDDISKEHWIVAPPTREKYISSTGGDRIYLEDESGRLALTGEHLKKHLLVTGCIIATMGTENAQGEFEVVDVKVADLPRQPDRWESYDSAAILRGEKVNKKSRPKSGKVALVSGLEFKGDGSDSILLDLLTEYLLGETGTDDEPAQISRLIIAGNSLSHSAPIESREEHAARPLAKRFGHDTIAYNPVPSTALDLFLAQLLPSLPITILPGDSDPSSIAIPQQPLHPALFPHSRSYANILTQEGGEPSWFHSVTNPWEGDIDGLRFLGNGGQPINDMYKYVKGSNRLRMMEHLLRWRNNAPTAPDTLWTFPFQDNDPFIMRDCPHVFFAGNQPRFATSTIEGPVGQQVRLIAVPNFKETSSMVLLDIETMEVECVKFRVLEKKMTNGN</sequence>
<dbReference type="EC" id="2.7.7.7" evidence="3"/>
<evidence type="ECO:0000256" key="8">
    <source>
        <dbReference type="ARBA" id="ARBA00023242"/>
    </source>
</evidence>
<keyword evidence="7" id="KW-0239">DNA-directed DNA polymerase</keyword>
<evidence type="ECO:0000313" key="12">
    <source>
        <dbReference type="EMBL" id="KAF2429878.1"/>
    </source>
</evidence>
<evidence type="ECO:0000259" key="11">
    <source>
        <dbReference type="Pfam" id="PF18018"/>
    </source>
</evidence>
<dbReference type="GO" id="GO:0006273">
    <property type="term" value="P:lagging strand elongation"/>
    <property type="evidence" value="ECO:0007669"/>
    <property type="project" value="UniProtKB-ARBA"/>
</dbReference>
<organism evidence="12 13">
    <name type="scientific">Tothia fuscella</name>
    <dbReference type="NCBI Taxonomy" id="1048955"/>
    <lineage>
        <taxon>Eukaryota</taxon>
        <taxon>Fungi</taxon>
        <taxon>Dikarya</taxon>
        <taxon>Ascomycota</taxon>
        <taxon>Pezizomycotina</taxon>
        <taxon>Dothideomycetes</taxon>
        <taxon>Pleosporomycetidae</taxon>
        <taxon>Venturiales</taxon>
        <taxon>Cylindrosympodiaceae</taxon>
        <taxon>Tothia</taxon>
    </lineage>
</organism>